<dbReference type="GO" id="GO:0015199">
    <property type="term" value="F:amino-acid betaine transmembrane transporter activity"/>
    <property type="evidence" value="ECO:0007669"/>
    <property type="project" value="TreeGrafter"/>
</dbReference>
<dbReference type="GO" id="GO:0005886">
    <property type="term" value="C:plasma membrane"/>
    <property type="evidence" value="ECO:0007669"/>
    <property type="project" value="UniProtKB-SubCell"/>
</dbReference>
<evidence type="ECO:0000256" key="8">
    <source>
        <dbReference type="RuleBase" id="RU003942"/>
    </source>
</evidence>
<dbReference type="InterPro" id="IPR037185">
    <property type="entry name" value="EmrE-like"/>
</dbReference>
<feature type="transmembrane region" description="Helical" evidence="9">
    <location>
        <begin position="59"/>
        <end position="80"/>
    </location>
</feature>
<dbReference type="InterPro" id="IPR000390">
    <property type="entry name" value="Small_drug/metabolite_transptr"/>
</dbReference>
<keyword evidence="6 9" id="KW-0472">Membrane</keyword>
<evidence type="ECO:0000256" key="6">
    <source>
        <dbReference type="ARBA" id="ARBA00023136"/>
    </source>
</evidence>
<proteinExistence type="inferred from homology"/>
<comment type="caution">
    <text evidence="10">The sequence shown here is derived from an EMBL/GenBank/DDBJ whole genome shotgun (WGS) entry which is preliminary data.</text>
</comment>
<keyword evidence="5 9" id="KW-1133">Transmembrane helix</keyword>
<dbReference type="EMBL" id="QGKU01000026">
    <property type="protein sequence ID" value="PWR03474.1"/>
    <property type="molecule type" value="Genomic_DNA"/>
</dbReference>
<feature type="transmembrane region" description="Helical" evidence="9">
    <location>
        <begin position="31"/>
        <end position="52"/>
    </location>
</feature>
<evidence type="ECO:0000256" key="5">
    <source>
        <dbReference type="ARBA" id="ARBA00022989"/>
    </source>
</evidence>
<keyword evidence="4 8" id="KW-0812">Transmembrane</keyword>
<evidence type="ECO:0000256" key="3">
    <source>
        <dbReference type="ARBA" id="ARBA00022475"/>
    </source>
</evidence>
<keyword evidence="3" id="KW-1003">Cell membrane</keyword>
<accession>A0A2V2LIS6</accession>
<dbReference type="GO" id="GO:0031460">
    <property type="term" value="P:glycine betaine transport"/>
    <property type="evidence" value="ECO:0007669"/>
    <property type="project" value="TreeGrafter"/>
</dbReference>
<evidence type="ECO:0000256" key="7">
    <source>
        <dbReference type="ARBA" id="ARBA00038032"/>
    </source>
</evidence>
<gene>
    <name evidence="10" type="ORF">DKT77_06340</name>
</gene>
<comment type="subcellular location">
    <subcellularLocation>
        <location evidence="1 8">Cell membrane</location>
        <topology evidence="1 8">Multi-pass membrane protein</topology>
    </subcellularLocation>
</comment>
<dbReference type="Proteomes" id="UP000245680">
    <property type="component" value="Unassembled WGS sequence"/>
</dbReference>
<dbReference type="GO" id="GO:1990961">
    <property type="term" value="P:xenobiotic detoxification by transmembrane export across the plasma membrane"/>
    <property type="evidence" value="ECO:0007669"/>
    <property type="project" value="UniProtKB-ARBA"/>
</dbReference>
<evidence type="ECO:0000313" key="11">
    <source>
        <dbReference type="Proteomes" id="UP000245680"/>
    </source>
</evidence>
<keyword evidence="2" id="KW-0813">Transport</keyword>
<dbReference type="AlphaFoldDB" id="A0A2V2LIS6"/>
<dbReference type="PANTHER" id="PTHR30561">
    <property type="entry name" value="SMR FAMILY PROTON-DEPENDENT DRUG EFFLUX TRANSPORTER SUGE"/>
    <property type="match status" value="1"/>
</dbReference>
<organism evidence="10 11">
    <name type="scientific">Meridianimarinicoccus roseus</name>
    <dbReference type="NCBI Taxonomy" id="2072018"/>
    <lineage>
        <taxon>Bacteria</taxon>
        <taxon>Pseudomonadati</taxon>
        <taxon>Pseudomonadota</taxon>
        <taxon>Alphaproteobacteria</taxon>
        <taxon>Rhodobacterales</taxon>
        <taxon>Paracoccaceae</taxon>
        <taxon>Meridianimarinicoccus</taxon>
    </lineage>
</organism>
<reference evidence="10 11" key="1">
    <citation type="submission" date="2018-05" db="EMBL/GenBank/DDBJ databases">
        <title>Rhodobacteraceae gen. nov., sp. nov. isolated from sea water.</title>
        <authorList>
            <person name="Ren Y."/>
        </authorList>
    </citation>
    <scope>NUCLEOTIDE SEQUENCE [LARGE SCALE GENOMIC DNA]</scope>
    <source>
        <strain evidence="10 11">TG-679</strain>
    </source>
</reference>
<evidence type="ECO:0000313" key="10">
    <source>
        <dbReference type="EMBL" id="PWR03474.1"/>
    </source>
</evidence>
<evidence type="ECO:0000256" key="1">
    <source>
        <dbReference type="ARBA" id="ARBA00004651"/>
    </source>
</evidence>
<evidence type="ECO:0000256" key="2">
    <source>
        <dbReference type="ARBA" id="ARBA00022448"/>
    </source>
</evidence>
<dbReference type="Pfam" id="PF00893">
    <property type="entry name" value="Multi_Drug_Res"/>
    <property type="match status" value="1"/>
</dbReference>
<dbReference type="PANTHER" id="PTHR30561:SF1">
    <property type="entry name" value="MULTIDRUG TRANSPORTER EMRE"/>
    <property type="match status" value="1"/>
</dbReference>
<sequence length="111" mass="11658">MPMHYIYLVIAILAEVAATTALPASRQFTQLWPSILVVVGYATAFFFLSLTVKVMPVGIVYAIWAGLGIVAVAVLGVVIYGQRLDLAAIAGMGLIIAGVLVINLLSSTTGH</sequence>
<dbReference type="Gene3D" id="1.10.3730.20">
    <property type="match status" value="1"/>
</dbReference>
<evidence type="ECO:0000256" key="9">
    <source>
        <dbReference type="SAM" id="Phobius"/>
    </source>
</evidence>
<dbReference type="SUPFAM" id="SSF103481">
    <property type="entry name" value="Multidrug resistance efflux transporter EmrE"/>
    <property type="match status" value="1"/>
</dbReference>
<keyword evidence="11" id="KW-1185">Reference proteome</keyword>
<dbReference type="InterPro" id="IPR045324">
    <property type="entry name" value="Small_multidrug_res"/>
</dbReference>
<dbReference type="FunFam" id="1.10.3730.20:FF:000001">
    <property type="entry name" value="Quaternary ammonium compound resistance transporter SugE"/>
    <property type="match status" value="1"/>
</dbReference>
<name>A0A2V2LIS6_9RHOB</name>
<protein>
    <submittedName>
        <fullName evidence="10">QacE family quaternary ammonium compound efflux SMR transporter</fullName>
    </submittedName>
</protein>
<dbReference type="GO" id="GO:0015297">
    <property type="term" value="F:antiporter activity"/>
    <property type="evidence" value="ECO:0007669"/>
    <property type="project" value="TreeGrafter"/>
</dbReference>
<evidence type="ECO:0000256" key="4">
    <source>
        <dbReference type="ARBA" id="ARBA00022692"/>
    </source>
</evidence>
<feature type="transmembrane region" description="Helical" evidence="9">
    <location>
        <begin position="86"/>
        <end position="105"/>
    </location>
</feature>
<dbReference type="GO" id="GO:0015220">
    <property type="term" value="F:choline transmembrane transporter activity"/>
    <property type="evidence" value="ECO:0007669"/>
    <property type="project" value="TreeGrafter"/>
</dbReference>
<comment type="similarity">
    <text evidence="7 8">Belongs to the drug/metabolite transporter (DMT) superfamily. Small multidrug resistance (SMR) (TC 2.A.7.1) family.</text>
</comment>